<dbReference type="InterPro" id="IPR013783">
    <property type="entry name" value="Ig-like_fold"/>
</dbReference>
<evidence type="ECO:0000256" key="5">
    <source>
        <dbReference type="SAM" id="MobiDB-lite"/>
    </source>
</evidence>
<evidence type="ECO:0000256" key="6">
    <source>
        <dbReference type="SAM" id="Phobius"/>
    </source>
</evidence>
<feature type="compositionally biased region" description="Polar residues" evidence="5">
    <location>
        <begin position="633"/>
        <end position="651"/>
    </location>
</feature>
<keyword evidence="6" id="KW-0812">Transmembrane</keyword>
<dbReference type="AlphaFoldDB" id="M3ZQ03"/>
<dbReference type="PANTHER" id="PTHR12080">
    <property type="entry name" value="SIGNALING LYMPHOCYTIC ACTIVATION MOLECULE"/>
    <property type="match status" value="1"/>
</dbReference>
<feature type="compositionally biased region" description="Basic and acidic residues" evidence="5">
    <location>
        <begin position="467"/>
        <end position="477"/>
    </location>
</feature>
<reference evidence="9" key="3">
    <citation type="submission" date="2025-08" db="UniProtKB">
        <authorList>
            <consortium name="Ensembl"/>
        </authorList>
    </citation>
    <scope>IDENTIFICATION</scope>
    <source>
        <strain evidence="9">JP 163 A</strain>
    </source>
</reference>
<dbReference type="PANTHER" id="PTHR12080:SF55">
    <property type="entry name" value="LYMPHOCYTE FUNCTION-ASSOCIATED ANTIGEN 3"/>
    <property type="match status" value="1"/>
</dbReference>
<evidence type="ECO:0000313" key="9">
    <source>
        <dbReference type="Ensembl" id="ENSXMAP00000004296.1"/>
    </source>
</evidence>
<feature type="compositionally biased region" description="Basic and acidic residues" evidence="5">
    <location>
        <begin position="302"/>
        <end position="313"/>
    </location>
</feature>
<reference evidence="10" key="2">
    <citation type="journal article" date="2013" name="Nat. Genet.">
        <title>The genome of the platyfish, Xiphophorus maculatus, provides insights into evolutionary adaptation and several complex traits.</title>
        <authorList>
            <person name="Schartl M."/>
            <person name="Walter R.B."/>
            <person name="Shen Y."/>
            <person name="Garcia T."/>
            <person name="Catchen J."/>
            <person name="Amores A."/>
            <person name="Braasch I."/>
            <person name="Chalopin D."/>
            <person name="Volff J.N."/>
            <person name="Lesch K.P."/>
            <person name="Bisazza A."/>
            <person name="Minx P."/>
            <person name="Hillier L."/>
            <person name="Wilson R.K."/>
            <person name="Fuerstenberg S."/>
            <person name="Boore J."/>
            <person name="Searle S."/>
            <person name="Postlethwait J.H."/>
            <person name="Warren W.C."/>
        </authorList>
    </citation>
    <scope>NUCLEOTIDE SEQUENCE [LARGE SCALE GENOMIC DNA]</scope>
    <source>
        <strain evidence="10">JP 163 A</strain>
    </source>
</reference>
<feature type="region of interest" description="Disordered" evidence="5">
    <location>
        <begin position="253"/>
        <end position="313"/>
    </location>
</feature>
<dbReference type="InParanoid" id="M3ZQ03"/>
<evidence type="ECO:0000256" key="7">
    <source>
        <dbReference type="SAM" id="SignalP"/>
    </source>
</evidence>
<feature type="compositionally biased region" description="Basic and acidic residues" evidence="5">
    <location>
        <begin position="332"/>
        <end position="344"/>
    </location>
</feature>
<keyword evidence="3 6" id="KW-0472">Membrane</keyword>
<feature type="signal peptide" evidence="7">
    <location>
        <begin position="1"/>
        <end position="19"/>
    </location>
</feature>
<comment type="subcellular location">
    <subcellularLocation>
        <location evidence="1">Membrane</location>
    </subcellularLocation>
</comment>
<proteinExistence type="predicted"/>
<dbReference type="InterPro" id="IPR015631">
    <property type="entry name" value="CD2/SLAM_rcpt"/>
</dbReference>
<feature type="compositionally biased region" description="Polar residues" evidence="5">
    <location>
        <begin position="601"/>
        <end position="611"/>
    </location>
</feature>
<name>M3ZQ03_XIPMA</name>
<feature type="transmembrane region" description="Helical" evidence="6">
    <location>
        <begin position="217"/>
        <end position="242"/>
    </location>
</feature>
<dbReference type="InterPro" id="IPR007110">
    <property type="entry name" value="Ig-like_dom"/>
</dbReference>
<feature type="compositionally biased region" description="Polar residues" evidence="5">
    <location>
        <begin position="518"/>
        <end position="528"/>
    </location>
</feature>
<reference evidence="10" key="1">
    <citation type="submission" date="2012-01" db="EMBL/GenBank/DDBJ databases">
        <authorList>
            <person name="Walter R."/>
            <person name="Schartl M."/>
            <person name="Warren W."/>
        </authorList>
    </citation>
    <scope>NUCLEOTIDE SEQUENCE [LARGE SCALE GENOMIC DNA]</scope>
    <source>
        <strain evidence="10">JP 163 A</strain>
    </source>
</reference>
<feature type="compositionally biased region" description="Basic and acidic residues" evidence="5">
    <location>
        <begin position="693"/>
        <end position="703"/>
    </location>
</feature>
<feature type="region of interest" description="Disordered" evidence="5">
    <location>
        <begin position="332"/>
        <end position="759"/>
    </location>
</feature>
<feature type="compositionally biased region" description="Polar residues" evidence="5">
    <location>
        <begin position="492"/>
        <end position="503"/>
    </location>
</feature>
<dbReference type="Ensembl" id="ENSXMAT00000004301.2">
    <property type="protein sequence ID" value="ENSXMAP00000004296.1"/>
    <property type="gene ID" value="ENSXMAG00000004290.2"/>
</dbReference>
<dbReference type="InterPro" id="IPR036179">
    <property type="entry name" value="Ig-like_dom_sf"/>
</dbReference>
<organism evidence="9 10">
    <name type="scientific">Xiphophorus maculatus</name>
    <name type="common">Southern platyfish</name>
    <name type="synonym">Platypoecilus maculatus</name>
    <dbReference type="NCBI Taxonomy" id="8083"/>
    <lineage>
        <taxon>Eukaryota</taxon>
        <taxon>Metazoa</taxon>
        <taxon>Chordata</taxon>
        <taxon>Craniata</taxon>
        <taxon>Vertebrata</taxon>
        <taxon>Euteleostomi</taxon>
        <taxon>Actinopterygii</taxon>
        <taxon>Neopterygii</taxon>
        <taxon>Teleostei</taxon>
        <taxon>Neoteleostei</taxon>
        <taxon>Acanthomorphata</taxon>
        <taxon>Ovalentaria</taxon>
        <taxon>Atherinomorphae</taxon>
        <taxon>Cyprinodontiformes</taxon>
        <taxon>Poeciliidae</taxon>
        <taxon>Poeciliinae</taxon>
        <taxon>Xiphophorus</taxon>
    </lineage>
</organism>
<accession>M3ZQ03</accession>
<feature type="domain" description="Ig-like" evidence="8">
    <location>
        <begin position="125"/>
        <end position="202"/>
    </location>
</feature>
<keyword evidence="6" id="KW-1133">Transmembrane helix</keyword>
<dbReference type="OMA" id="THTREDD"/>
<feature type="compositionally biased region" description="Basic and acidic residues" evidence="5">
    <location>
        <begin position="552"/>
        <end position="597"/>
    </location>
</feature>
<feature type="chain" id="PRO_5004046966" evidence="7">
    <location>
        <begin position="20"/>
        <end position="759"/>
    </location>
</feature>
<protein>
    <submittedName>
        <fullName evidence="9">Uncharacterized LOC111609320</fullName>
    </submittedName>
</protein>
<keyword evidence="4" id="KW-0325">Glycoprotein</keyword>
<reference evidence="9" key="4">
    <citation type="submission" date="2025-09" db="UniProtKB">
        <authorList>
            <consortium name="Ensembl"/>
        </authorList>
    </citation>
    <scope>IDENTIFICATION</scope>
    <source>
        <strain evidence="9">JP 163 A</strain>
    </source>
</reference>
<dbReference type="PROSITE" id="PS50835">
    <property type="entry name" value="IG_LIKE"/>
    <property type="match status" value="1"/>
</dbReference>
<evidence type="ECO:0000256" key="4">
    <source>
        <dbReference type="ARBA" id="ARBA00023180"/>
    </source>
</evidence>
<dbReference type="GeneTree" id="ENSGT01140000282714"/>
<evidence type="ECO:0000256" key="1">
    <source>
        <dbReference type="ARBA" id="ARBA00004370"/>
    </source>
</evidence>
<sequence length="759" mass="83293">MNLRCFIACFSLTCCLVSGQNAKYVLVGEKVDFPGFSDNKESPADILWKHIEGHNVHKVVHFDSRQEQFFGSYEGRATLGWRFADLSISNLRYEDSGSYDVELLINNQHLTKRYELIVIDKVTKPTISCEISNASTSESPGKATLLCSLPSHSDQSSLRFQWSTNAKIHLGHMLKISLGGEFDDRQYNCTVNNPLTQDSAVFFAKDCYPETKAQAGLIAGVVVAVVVAVLLLILLLVVFFCLKKVRSNREKSDLETLSNSGFPKATSGSEESQGLLDRAPTLPSKHALGHLNQRNDTPLDPSQKDSEKNKVQDSKILFSPSIKQLRTLFEKENGKANEAEPREVVEEEVLENNPSDSEAMNPELIALPSESNSEKNKVQDSEIPFSSPVKQLCMSFETENGKANEAEVVEEEVLENNPSDSETMDPELIALSSESNELPEGLETEDSSLDSKENALPSVPNGNGPEKNNDEDNKALDRPPVPPKSKLVRNLSALQKVTKNTNPKVIKKQSLDDPADSGNPNEVSNDQSLSEKPEDSGNSSLPEASPRLGHPCTDDKKLGDEDKFPDILDKEDIPIDAEETKDALPGSEKNKDEDNRASHPPSVSQKSNLVRNFSALKKATGNTDPEDKRPVSNDPSDSGNPNEVPENQNSGSKKEENEFGKSTPENDVQPPPVAKENSPLSQNSPESSPKAVHKQDIDSDKCAKTSNGESSSSSIEESENREHVLPASTPKKTDSETTVEEQQPALSETESEMETLQNK</sequence>
<keyword evidence="10" id="KW-1185">Reference proteome</keyword>
<feature type="compositionally biased region" description="Polar residues" evidence="5">
    <location>
        <begin position="740"/>
        <end position="759"/>
    </location>
</feature>
<dbReference type="GO" id="GO:0016020">
    <property type="term" value="C:membrane"/>
    <property type="evidence" value="ECO:0007669"/>
    <property type="project" value="UniProtKB-SubCell"/>
</dbReference>
<dbReference type="STRING" id="8083.ENSXMAP00000004296"/>
<dbReference type="Proteomes" id="UP000002852">
    <property type="component" value="Unassembled WGS sequence"/>
</dbReference>
<evidence type="ECO:0000259" key="8">
    <source>
        <dbReference type="PROSITE" id="PS50835"/>
    </source>
</evidence>
<evidence type="ECO:0000256" key="3">
    <source>
        <dbReference type="ARBA" id="ARBA00023136"/>
    </source>
</evidence>
<dbReference type="HOGENOM" id="CLU_367203_0_0_1"/>
<dbReference type="Gene3D" id="2.60.40.10">
    <property type="entry name" value="Immunoglobulins"/>
    <property type="match status" value="2"/>
</dbReference>
<feature type="compositionally biased region" description="Polar residues" evidence="5">
    <location>
        <begin position="255"/>
        <end position="272"/>
    </location>
</feature>
<keyword evidence="2 7" id="KW-0732">Signal</keyword>
<evidence type="ECO:0000313" key="10">
    <source>
        <dbReference type="Proteomes" id="UP000002852"/>
    </source>
</evidence>
<feature type="compositionally biased region" description="Polar residues" evidence="5">
    <location>
        <begin position="678"/>
        <end position="687"/>
    </location>
</feature>
<dbReference type="SUPFAM" id="SSF48726">
    <property type="entry name" value="Immunoglobulin"/>
    <property type="match status" value="1"/>
</dbReference>
<evidence type="ECO:0000256" key="2">
    <source>
        <dbReference type="ARBA" id="ARBA00022729"/>
    </source>
</evidence>